<sequence>MSRFYCRDEELRKLNKRYENGKFECVVIYGRRRVGKTALINEFCKDKPTIFFSALNTTGKENLEALSKAIMSFERPNAESSPEFTTYDAALDELTALSKEQRIVFVIDEYPYLAKAKPAISAMLQHIIDHKWTDSQMYLILCGSSMSFMESQVLGKESPLYGRRTAQFKIMPLDYKETAVFHPNLSEEDNALIYGITGGVPHYINKLDVRNNVDEALLENLFDRSSYLYEEPANLLKQELREPAIYNAIIKAIAEGASRLNDITTKVGEENSVVAKYLKTLIDLGIVKKETPITEKPGKKTIYLLADNFFRFWYRFVPVNASAIDSGRIAKTYPHAVKQYFPDYMGLIFEKMCQDYLLYYANNLPIELSEIGQWWGTDPQKKKQIQIDIVGTPVDGNDYIIGSCKYRNEKIGLDELELIREYAAVFGKGTNYHYYIFSKGRRLDYFITEVIFCQALFSKFFVIQISLANLERSRFLGAGRNFRTSIGSFRFTSSRDSEVILLSRRLALGAWRLALGAWRLALGAWRSSIIPYAGPLCKPFLQVFCSFFAFVYIRQFFT</sequence>
<gene>
    <name evidence="3" type="ORF">FP2_31040</name>
</gene>
<dbReference type="HOGENOM" id="CLU_041137_3_0_9"/>
<dbReference type="InterPro" id="IPR036390">
    <property type="entry name" value="WH_DNA-bd_sf"/>
</dbReference>
<dbReference type="EMBL" id="FP929045">
    <property type="protein sequence ID" value="CBL00347.1"/>
    <property type="molecule type" value="Genomic_DNA"/>
</dbReference>
<keyword evidence="4" id="KW-1185">Reference proteome</keyword>
<dbReference type="InterPro" id="IPR027417">
    <property type="entry name" value="P-loop_NTPase"/>
</dbReference>
<dbReference type="PATRIC" id="fig|718252.3.peg.1307"/>
<dbReference type="PANTHER" id="PTHR34704">
    <property type="entry name" value="ATPASE"/>
    <property type="match status" value="1"/>
</dbReference>
<dbReference type="Pfam" id="PF01637">
    <property type="entry name" value="ATPase_2"/>
    <property type="match status" value="1"/>
</dbReference>
<accession>D4K248</accession>
<dbReference type="RefSeq" id="WP_015565952.1">
    <property type="nucleotide sequence ID" value="NC_021042.1"/>
</dbReference>
<dbReference type="AlphaFoldDB" id="D4K248"/>
<dbReference type="Gene3D" id="3.40.50.300">
    <property type="entry name" value="P-loop containing nucleotide triphosphate hydrolases"/>
    <property type="match status" value="1"/>
</dbReference>
<evidence type="ECO:0000259" key="2">
    <source>
        <dbReference type="Pfam" id="PF03008"/>
    </source>
</evidence>
<dbReference type="KEGG" id="fpr:FP2_31040"/>
<protein>
    <submittedName>
        <fullName evidence="3">Predicted ATPase (AAA+ superfamily)</fullName>
    </submittedName>
</protein>
<dbReference type="PANTHER" id="PTHR34704:SF1">
    <property type="entry name" value="ATPASE"/>
    <property type="match status" value="1"/>
</dbReference>
<dbReference type="SUPFAM" id="SSF46785">
    <property type="entry name" value="Winged helix' DNA-binding domain"/>
    <property type="match status" value="1"/>
</dbReference>
<name>D4K248_9FIRM</name>
<evidence type="ECO:0000259" key="1">
    <source>
        <dbReference type="Pfam" id="PF01637"/>
    </source>
</evidence>
<dbReference type="SUPFAM" id="SSF52540">
    <property type="entry name" value="P-loop containing nucleoside triphosphate hydrolases"/>
    <property type="match status" value="1"/>
</dbReference>
<reference evidence="3 4" key="1">
    <citation type="submission" date="2010-03" db="EMBL/GenBank/DDBJ databases">
        <title>The genome sequence of Faecalibacterium prausnitzii L2/6.</title>
        <authorList>
            <consortium name="metaHIT consortium -- http://www.metahit.eu/"/>
            <person name="Pajon A."/>
            <person name="Turner K."/>
            <person name="Parkhill J."/>
            <person name="Duncan S."/>
            <person name="Flint H."/>
        </authorList>
    </citation>
    <scope>NUCLEOTIDE SEQUENCE [LARGE SCALE GENOMIC DNA]</scope>
    <source>
        <strain evidence="4">L2-6</strain>
    </source>
</reference>
<feature type="domain" description="ATPase" evidence="1">
    <location>
        <begin position="4"/>
        <end position="207"/>
    </location>
</feature>
<proteinExistence type="predicted"/>
<dbReference type="InterPro" id="IPR011579">
    <property type="entry name" value="ATPase_dom"/>
</dbReference>
<organism evidence="3 4">
    <name type="scientific">Faecalibacterium prausnitzii L2-6</name>
    <dbReference type="NCBI Taxonomy" id="718252"/>
    <lineage>
        <taxon>Bacteria</taxon>
        <taxon>Bacillati</taxon>
        <taxon>Bacillota</taxon>
        <taxon>Clostridia</taxon>
        <taxon>Eubacteriales</taxon>
        <taxon>Oscillospiraceae</taxon>
        <taxon>Faecalibacterium</taxon>
    </lineage>
</organism>
<evidence type="ECO:0000313" key="4">
    <source>
        <dbReference type="Proteomes" id="UP000008804"/>
    </source>
</evidence>
<dbReference type="InterPro" id="IPR004256">
    <property type="entry name" value="DUF234"/>
</dbReference>
<dbReference type="BioCyc" id="FPRA718252:G1375-2676-MONOMER"/>
<evidence type="ECO:0000313" key="3">
    <source>
        <dbReference type="EMBL" id="CBL00347.1"/>
    </source>
</evidence>
<dbReference type="eggNOG" id="COG1672">
    <property type="taxonomic scope" value="Bacteria"/>
</dbReference>
<reference evidence="3 4" key="2">
    <citation type="submission" date="2010-03" db="EMBL/GenBank/DDBJ databases">
        <authorList>
            <person name="Pajon A."/>
        </authorList>
    </citation>
    <scope>NUCLEOTIDE SEQUENCE [LARGE SCALE GENOMIC DNA]</scope>
    <source>
        <strain evidence="4">L2-6</strain>
    </source>
</reference>
<dbReference type="GO" id="GO:0005524">
    <property type="term" value="F:ATP binding"/>
    <property type="evidence" value="ECO:0007669"/>
    <property type="project" value="InterPro"/>
</dbReference>
<feature type="domain" description="DUF234" evidence="2">
    <location>
        <begin position="313"/>
        <end position="408"/>
    </location>
</feature>
<dbReference type="Pfam" id="PF03008">
    <property type="entry name" value="DUF234"/>
    <property type="match status" value="1"/>
</dbReference>
<dbReference type="Proteomes" id="UP000008804">
    <property type="component" value="Chromosome"/>
</dbReference>